<evidence type="ECO:0000313" key="6">
    <source>
        <dbReference type="EMBL" id="MEV5509361.1"/>
    </source>
</evidence>
<dbReference type="Pfam" id="PF25023">
    <property type="entry name" value="TEN_YD-shell"/>
    <property type="match status" value="1"/>
</dbReference>
<dbReference type="InterPro" id="IPR006530">
    <property type="entry name" value="YD"/>
</dbReference>
<dbReference type="Pfam" id="PF20148">
    <property type="entry name" value="DUF6531"/>
    <property type="match status" value="1"/>
</dbReference>
<evidence type="ECO:0000256" key="2">
    <source>
        <dbReference type="SAM" id="MobiDB-lite"/>
    </source>
</evidence>
<dbReference type="InterPro" id="IPR056823">
    <property type="entry name" value="TEN-like_YD-shell"/>
</dbReference>
<keyword evidence="1" id="KW-0677">Repeat</keyword>
<dbReference type="PANTHER" id="PTHR32305:SF15">
    <property type="entry name" value="PROTEIN RHSA-RELATED"/>
    <property type="match status" value="1"/>
</dbReference>
<feature type="domain" description="DUF6531" evidence="3">
    <location>
        <begin position="284"/>
        <end position="353"/>
    </location>
</feature>
<dbReference type="Pfam" id="PF05593">
    <property type="entry name" value="RHS_repeat"/>
    <property type="match status" value="7"/>
</dbReference>
<feature type="compositionally biased region" description="Basic and acidic residues" evidence="2">
    <location>
        <begin position="265"/>
        <end position="277"/>
    </location>
</feature>
<protein>
    <submittedName>
        <fullName evidence="6">DUF6531 domain-containing protein</fullName>
    </submittedName>
</protein>
<dbReference type="Pfam" id="PF25547">
    <property type="entry name" value="WXG100_2"/>
    <property type="match status" value="1"/>
</dbReference>
<evidence type="ECO:0000259" key="4">
    <source>
        <dbReference type="Pfam" id="PF25023"/>
    </source>
</evidence>
<gene>
    <name evidence="6" type="ORF">AB0L16_23495</name>
</gene>
<dbReference type="Proteomes" id="UP001552594">
    <property type="component" value="Unassembled WGS sequence"/>
</dbReference>
<comment type="caution">
    <text evidence="6">The sequence shown here is derived from an EMBL/GenBank/DDBJ whole genome shotgun (WGS) entry which is preliminary data.</text>
</comment>
<dbReference type="InterPro" id="IPR057746">
    <property type="entry name" value="CpnT-like_N"/>
</dbReference>
<evidence type="ECO:0000259" key="5">
    <source>
        <dbReference type="Pfam" id="PF25547"/>
    </source>
</evidence>
<dbReference type="InterPro" id="IPR022385">
    <property type="entry name" value="Rhs_assc_core"/>
</dbReference>
<feature type="domain" description="Outer membrane channel protein CpnT-like N-terminal" evidence="5">
    <location>
        <begin position="4"/>
        <end position="127"/>
    </location>
</feature>
<dbReference type="PANTHER" id="PTHR32305">
    <property type="match status" value="1"/>
</dbReference>
<accession>A0ABV3K2H6</accession>
<proteinExistence type="predicted"/>
<dbReference type="Gene3D" id="3.90.930.1">
    <property type="match status" value="1"/>
</dbReference>
<dbReference type="InterPro" id="IPR045351">
    <property type="entry name" value="DUF6531"/>
</dbReference>
<name>A0ABV3K2H6_STRON</name>
<dbReference type="NCBIfam" id="TIGR01643">
    <property type="entry name" value="YD_repeat_2x"/>
    <property type="match status" value="15"/>
</dbReference>
<dbReference type="InterPro" id="IPR050708">
    <property type="entry name" value="T6SS_VgrG/RHS"/>
</dbReference>
<sequence length="1446" mass="157994">MGMWWPDGDPHKCRKAADAWRTFAKAVDDVIKPVDGKSAALIHNNKGEGIEAYAEFWRRYHAGPGKGWLDDVAESSRHMAEALDKYADAIDHAIHQIEKRIAIDLAVLGAGIALALASGGALSGAAAGVAAEVISMAGGLGLVVSEAAAEVLGTAVAAAAFGGVESVVVDAAVAQPLQIATGLRDHFSLDELSSSAKDGMISGGLFGGMGASAKVAIEAGLPGLALDGAMPSLSRVPGELSDLGALNKAKLPDLEMPSNPAIRPQGDEVPARARETESVTCDRDPIDVATGAMFLSETDATLDGVLPLIVKRTHVSSYRAGGWFGPTWASTLDERLQLDAQGVVFAAEDGKLLCYPVPSADGPVLPEQGPRLALTWDGRTGGAMTITDPATGLIRTFAQPVRSPAGETVELLLESIENRNGDRIDIERTPTGVPTAIQHSGGYRIAIDTHGPRITALRLLTGDRIPRTPAADAGGVLLVRYGYDDAGHLTEVVNSSGKPLRFTYDIQGRITSWTDRNGTSYRYVYDERGRVVRTEGADGFLSGTLAYDEQARTTTVTDSLGKRTVYQYNTARQVVATTDPLGHTARTEWNERGDARTSVTDPLGRTTRYEYDEAGNLTKVTLPDGSTARATYNAHCRPVEVVEPGGTVWRHTYDEAGNVLTTTDPQGARTHYTYDEHGHLASITDALGHTRQVTSDAAGLPIAITDALGHTTRVRRDHFGRVVETTDPLGHTTRMGWTTEGKPAWRELPDGTRETWTWDGEGNLLAHTDPVGNTTRQTSTHFDVPATRTNADGAQYAFTYDTEVRLTTVTNPQGLTWTYEYDQAGRLASETDFNGRTLTYRHNAAGELISRTNGAGQTLTFTRDALGRVLEQRSDTGEVTTYAYDTAGELARAKNADAEVVYERDSLGRVLSETVADRAITYTYDALGRRTHRTTPSGLVSQWSYDAEGRPTELRAGAGTLSFAYDAAGRETERHIGDGVTLTQSWDKADRLTSQTVRRTHADAPCLLQHRAYAYREDGYLTEIRELTSGTRRFDLDPTGRVTGVNAHGWTERYAYDSTGNLTHATAPAHEAPGDREFTGTLIRSAGHTTYEHDAQGRLTRKVRKLLNGQTRTWTFVWNAEDRLTEATTPDGERWRYAYDPLGRRISKQRLTDDGAAMETTVFTWDGTRLAEQTTAEGRVTTWDYAPGSHRPLTQTNHRSLVRTAGQSLITRFADTSDPNETTRFHAIVTDLVGTPTELVSPAGELVWQRRTTLWGTHYPSVTDKASIACPLRFPGQYADPETGLHYNYFRYYDPELARYASPDPLGIEPAPNHHSYVVNPQAWTDPLGLAGCKDSNVALRGWRNQELQMGPHSVLLDKKGMKHFLDRHHPTYWDGSVKASQTFFDRTMTVEDLKNAVREVLKQNREEIVRRGVRGMYQVEGEVDGVRYTLGINKGRIGQFYPHSN</sequence>
<reference evidence="6 7" key="1">
    <citation type="submission" date="2024-06" db="EMBL/GenBank/DDBJ databases">
        <title>The Natural Products Discovery Center: Release of the First 8490 Sequenced Strains for Exploring Actinobacteria Biosynthetic Diversity.</title>
        <authorList>
            <person name="Kalkreuter E."/>
            <person name="Kautsar S.A."/>
            <person name="Yang D."/>
            <person name="Bader C.D."/>
            <person name="Teijaro C.N."/>
            <person name="Fluegel L."/>
            <person name="Davis C.M."/>
            <person name="Simpson J.R."/>
            <person name="Lauterbach L."/>
            <person name="Steele A.D."/>
            <person name="Gui C."/>
            <person name="Meng S."/>
            <person name="Li G."/>
            <person name="Viehrig K."/>
            <person name="Ye F."/>
            <person name="Su P."/>
            <person name="Kiefer A.F."/>
            <person name="Nichols A."/>
            <person name="Cepeda A.J."/>
            <person name="Yan W."/>
            <person name="Fan B."/>
            <person name="Jiang Y."/>
            <person name="Adhikari A."/>
            <person name="Zheng C.-J."/>
            <person name="Schuster L."/>
            <person name="Cowan T.M."/>
            <person name="Smanski M.J."/>
            <person name="Chevrette M.G."/>
            <person name="De Carvalho L.P.S."/>
            <person name="Shen B."/>
        </authorList>
    </citation>
    <scope>NUCLEOTIDE SEQUENCE [LARGE SCALE GENOMIC DNA]</scope>
    <source>
        <strain evidence="6 7">NPDC052347</strain>
    </source>
</reference>
<dbReference type="InterPro" id="IPR031325">
    <property type="entry name" value="RHS_repeat"/>
</dbReference>
<dbReference type="Gene3D" id="2.180.10.10">
    <property type="entry name" value="RHS repeat-associated core"/>
    <property type="match status" value="3"/>
</dbReference>
<dbReference type="NCBIfam" id="TIGR03696">
    <property type="entry name" value="Rhs_assc_core"/>
    <property type="match status" value="1"/>
</dbReference>
<evidence type="ECO:0000256" key="1">
    <source>
        <dbReference type="ARBA" id="ARBA00022737"/>
    </source>
</evidence>
<evidence type="ECO:0000259" key="3">
    <source>
        <dbReference type="Pfam" id="PF20148"/>
    </source>
</evidence>
<organism evidence="6 7">
    <name type="scientific">Streptomyces orinoci</name>
    <name type="common">Streptoverticillium orinoci</name>
    <dbReference type="NCBI Taxonomy" id="67339"/>
    <lineage>
        <taxon>Bacteria</taxon>
        <taxon>Bacillati</taxon>
        <taxon>Actinomycetota</taxon>
        <taxon>Actinomycetes</taxon>
        <taxon>Kitasatosporales</taxon>
        <taxon>Streptomycetaceae</taxon>
        <taxon>Streptomyces</taxon>
    </lineage>
</organism>
<feature type="region of interest" description="Disordered" evidence="2">
    <location>
        <begin position="254"/>
        <end position="277"/>
    </location>
</feature>
<feature type="domain" description="Teneurin-like YD-shell" evidence="4">
    <location>
        <begin position="816"/>
        <end position="952"/>
    </location>
</feature>
<evidence type="ECO:0000313" key="7">
    <source>
        <dbReference type="Proteomes" id="UP001552594"/>
    </source>
</evidence>
<dbReference type="EMBL" id="JBFAUK010000020">
    <property type="protein sequence ID" value="MEV5509361.1"/>
    <property type="molecule type" value="Genomic_DNA"/>
</dbReference>
<keyword evidence="7" id="KW-1185">Reference proteome</keyword>